<name>A0A1Z2SHP5_VIBGA</name>
<protein>
    <recommendedName>
        <fullName evidence="3">DUF3800 domain-containing protein</fullName>
    </recommendedName>
</protein>
<accession>A0A1Z2SHP5</accession>
<dbReference type="KEGG" id="vga:BSQ33_14095"/>
<dbReference type="RefSeq" id="WP_088134341.1">
    <property type="nucleotide sequence ID" value="NZ_CP018835.1"/>
</dbReference>
<evidence type="ECO:0000313" key="1">
    <source>
        <dbReference type="EMBL" id="ASA56709.1"/>
    </source>
</evidence>
<gene>
    <name evidence="1" type="ORF">BSQ33_14095</name>
</gene>
<dbReference type="AlphaFoldDB" id="A0A1Z2SHP5"/>
<dbReference type="EMBL" id="CP018835">
    <property type="protein sequence ID" value="ASA56709.1"/>
    <property type="molecule type" value="Genomic_DNA"/>
</dbReference>
<organism evidence="1 2">
    <name type="scientific">Vibrio gazogenes</name>
    <dbReference type="NCBI Taxonomy" id="687"/>
    <lineage>
        <taxon>Bacteria</taxon>
        <taxon>Pseudomonadati</taxon>
        <taxon>Pseudomonadota</taxon>
        <taxon>Gammaproteobacteria</taxon>
        <taxon>Vibrionales</taxon>
        <taxon>Vibrionaceae</taxon>
        <taxon>Vibrio</taxon>
    </lineage>
</organism>
<dbReference type="Proteomes" id="UP000196708">
    <property type="component" value="Chromosome 1"/>
</dbReference>
<evidence type="ECO:0000313" key="2">
    <source>
        <dbReference type="Proteomes" id="UP000196708"/>
    </source>
</evidence>
<evidence type="ECO:0008006" key="3">
    <source>
        <dbReference type="Google" id="ProtNLM"/>
    </source>
</evidence>
<dbReference type="Pfam" id="PF12686">
    <property type="entry name" value="DUF3800"/>
    <property type="match status" value="1"/>
</dbReference>
<reference evidence="1 2" key="1">
    <citation type="submission" date="2016-12" db="EMBL/GenBank/DDBJ databases">
        <authorList>
            <person name="Song W.-J."/>
            <person name="Kurnit D.M."/>
        </authorList>
    </citation>
    <scope>NUCLEOTIDE SEQUENCE [LARGE SCALE GENOMIC DNA]</scope>
    <source>
        <strain evidence="1 2">ATCC 43942</strain>
    </source>
</reference>
<dbReference type="OrthoDB" id="7528126at2"/>
<proteinExistence type="predicted"/>
<sequence length="376" mass="43101">MSKEIDGVFIYADESGHSGKEIFCEKSPLYYQGALISTGDIEPIVSPIVAKYCDENSLERLHGFELGEQKVNALCIELLDALKDTDWQFHYTVIEKRYIAPTKFVDTIFDSYDNPAVHPLWYLTDLFRHTLCVLIDDMMEEDELDKKFWSSYLLDDIDGLIEISKVLLERAPFIFDARACEVVTEGLTYAIDNPEIFALTAAKGKSAYKKETPNIVAFSSLLTAIHRFCKPRSLGVSALVHDQSDEFKGTMREYHKIFFGVDYEDDKFGGIPQFERVEYELGEFKLESSKKSPGLQVVDLFLWLIQRDIKDQNLLLTKSQILENAEDFRISRGMSLAIIKARQLQLMQQELSPEELEAGKRLNQKILDNQSAKMKK</sequence>
<dbReference type="InterPro" id="IPR024524">
    <property type="entry name" value="DUF3800"/>
</dbReference>